<evidence type="ECO:0000256" key="5">
    <source>
        <dbReference type="ARBA" id="ARBA00023143"/>
    </source>
</evidence>
<dbReference type="Pfam" id="PF04347">
    <property type="entry name" value="FliO"/>
    <property type="match status" value="1"/>
</dbReference>
<evidence type="ECO:0000256" key="7">
    <source>
        <dbReference type="RuleBase" id="RU362064"/>
    </source>
</evidence>
<keyword evidence="2 7" id="KW-0812">Transmembrane</keyword>
<proteinExistence type="inferred from homology"/>
<evidence type="ECO:0000256" key="1">
    <source>
        <dbReference type="ARBA" id="ARBA00022475"/>
    </source>
</evidence>
<evidence type="ECO:0000256" key="3">
    <source>
        <dbReference type="ARBA" id="ARBA00022989"/>
    </source>
</evidence>
<feature type="chain" id="PRO_5026220572" description="Flagellar protein" evidence="8">
    <location>
        <begin position="23"/>
        <end position="139"/>
    </location>
</feature>
<gene>
    <name evidence="9" type="primary">fliO</name>
    <name evidence="9" type="ORF">TUM19329_22240</name>
</gene>
<keyword evidence="9" id="KW-0969">Cilium</keyword>
<dbReference type="GO" id="GO:0009425">
    <property type="term" value="C:bacterial-type flagellum basal body"/>
    <property type="evidence" value="ECO:0007669"/>
    <property type="project" value="UniProtKB-SubCell"/>
</dbReference>
<evidence type="ECO:0000256" key="8">
    <source>
        <dbReference type="SAM" id="SignalP"/>
    </source>
</evidence>
<evidence type="ECO:0000256" key="2">
    <source>
        <dbReference type="ARBA" id="ARBA00022692"/>
    </source>
</evidence>
<keyword evidence="4 7" id="KW-0472">Membrane</keyword>
<evidence type="ECO:0000256" key="6">
    <source>
        <dbReference type="ARBA" id="ARBA00037937"/>
    </source>
</evidence>
<reference evidence="9" key="1">
    <citation type="journal article" date="2020" name="Microbiol. Resour. Announc.">
        <title>Complete Genome Sequence of Novel Psychrotolerant Legionella Strain TUM19329, Isolated from Antarctic Lake Sediment.</title>
        <authorList>
            <person name="Shimada S."/>
            <person name="Nakai R."/>
            <person name="Aoki K."/>
            <person name="Shimoeda N."/>
            <person name="Ohno G."/>
            <person name="Miyazaki Y."/>
            <person name="Kudoh S."/>
            <person name="Imura S."/>
            <person name="Watanabe K."/>
            <person name="Ishii Y."/>
            <person name="Tateda K."/>
        </authorList>
    </citation>
    <scope>NUCLEOTIDE SEQUENCE [LARGE SCALE GENOMIC DNA]</scope>
    <source>
        <strain evidence="9">TUM19329</strain>
    </source>
</reference>
<dbReference type="GO" id="GO:0005886">
    <property type="term" value="C:plasma membrane"/>
    <property type="evidence" value="ECO:0007669"/>
    <property type="project" value="UniProtKB-SubCell"/>
</dbReference>
<sequence>MMITVRHFIFMTSLFSSTVALAVPADHSNIISHNELMRVVMGLLSVLLIIICLSWIVKRLNLVKISTSKGFQTIASMTLGSKEKIILLKVGDRHLLMGVGASTVSLLYDFGEQLPAGFHLENKPAFAEFLKSAVGKTLK</sequence>
<dbReference type="PANTHER" id="PTHR38766:SF1">
    <property type="entry name" value="FLAGELLAR PROTEIN FLIO"/>
    <property type="match status" value="1"/>
</dbReference>
<organism evidence="9 10">
    <name type="scientific">Legionella antarctica</name>
    <dbReference type="NCBI Taxonomy" id="2708020"/>
    <lineage>
        <taxon>Bacteria</taxon>
        <taxon>Pseudomonadati</taxon>
        <taxon>Pseudomonadota</taxon>
        <taxon>Gammaproteobacteria</taxon>
        <taxon>Legionellales</taxon>
        <taxon>Legionellaceae</taxon>
        <taxon>Legionella</taxon>
    </lineage>
</organism>
<keyword evidence="1 7" id="KW-1003">Cell membrane</keyword>
<dbReference type="InterPro" id="IPR022781">
    <property type="entry name" value="Flagellar_biosynth_FliO"/>
</dbReference>
<comment type="similarity">
    <text evidence="6 7">Belongs to the FliO/MopB family.</text>
</comment>
<name>A0A6F8T6M4_9GAMM</name>
<keyword evidence="5 7" id="KW-0975">Bacterial flagellum</keyword>
<feature type="transmembrane region" description="Helical" evidence="7">
    <location>
        <begin position="38"/>
        <end position="57"/>
    </location>
</feature>
<keyword evidence="10" id="KW-1185">Reference proteome</keyword>
<dbReference type="EMBL" id="AP022839">
    <property type="protein sequence ID" value="BCA95863.1"/>
    <property type="molecule type" value="Genomic_DNA"/>
</dbReference>
<dbReference type="KEGG" id="lant:TUM19329_22240"/>
<dbReference type="Proteomes" id="UP000502894">
    <property type="component" value="Chromosome"/>
</dbReference>
<dbReference type="GO" id="GO:0044781">
    <property type="term" value="P:bacterial-type flagellum organization"/>
    <property type="evidence" value="ECO:0007669"/>
    <property type="project" value="UniProtKB-UniRule"/>
</dbReference>
<keyword evidence="3 7" id="KW-1133">Transmembrane helix</keyword>
<dbReference type="PANTHER" id="PTHR38766">
    <property type="entry name" value="FLAGELLAR PROTEIN FLIO"/>
    <property type="match status" value="1"/>
</dbReference>
<evidence type="ECO:0000256" key="4">
    <source>
        <dbReference type="ARBA" id="ARBA00023136"/>
    </source>
</evidence>
<evidence type="ECO:0000313" key="9">
    <source>
        <dbReference type="EMBL" id="BCA95863.1"/>
    </source>
</evidence>
<accession>A0A6F8T6M4</accession>
<dbReference type="InterPro" id="IPR052205">
    <property type="entry name" value="FliO/MopB"/>
</dbReference>
<keyword evidence="9" id="KW-0966">Cell projection</keyword>
<dbReference type="NCBIfam" id="TIGR03500">
    <property type="entry name" value="FliO_TIGR"/>
    <property type="match status" value="1"/>
</dbReference>
<dbReference type="RefSeq" id="WP_420814300.1">
    <property type="nucleotide sequence ID" value="NZ_AP022839.1"/>
</dbReference>
<protein>
    <recommendedName>
        <fullName evidence="7">Flagellar protein</fullName>
    </recommendedName>
</protein>
<feature type="signal peptide" evidence="8">
    <location>
        <begin position="1"/>
        <end position="22"/>
    </location>
</feature>
<comment type="subcellular location">
    <subcellularLocation>
        <location evidence="7">Cell membrane</location>
    </subcellularLocation>
    <subcellularLocation>
        <location evidence="7">Bacterial flagellum basal body</location>
    </subcellularLocation>
</comment>
<evidence type="ECO:0000313" key="10">
    <source>
        <dbReference type="Proteomes" id="UP000502894"/>
    </source>
</evidence>
<dbReference type="AlphaFoldDB" id="A0A6F8T6M4"/>
<keyword evidence="9" id="KW-0282">Flagellum</keyword>
<keyword evidence="8" id="KW-0732">Signal</keyword>